<dbReference type="Pfam" id="PF00535">
    <property type="entry name" value="Glycos_transf_2"/>
    <property type="match status" value="1"/>
</dbReference>
<keyword evidence="2" id="KW-0808">Transferase</keyword>
<dbReference type="Proteomes" id="UP000198418">
    <property type="component" value="Unassembled WGS sequence"/>
</dbReference>
<proteinExistence type="predicted"/>
<dbReference type="RefSeq" id="WP_088522339.1">
    <property type="nucleotide sequence ID" value="NZ_FYDG01000019.1"/>
</dbReference>
<dbReference type="InterPro" id="IPR032719">
    <property type="entry name" value="WbsX"/>
</dbReference>
<gene>
    <name evidence="2" type="ORF">SAMN06265338_11915</name>
</gene>
<dbReference type="InterPro" id="IPR029044">
    <property type="entry name" value="Nucleotide-diphossugar_trans"/>
</dbReference>
<dbReference type="SUPFAM" id="SSF53448">
    <property type="entry name" value="Nucleotide-diphospho-sugar transferases"/>
    <property type="match status" value="1"/>
</dbReference>
<dbReference type="InterPro" id="IPR001173">
    <property type="entry name" value="Glyco_trans_2-like"/>
</dbReference>
<keyword evidence="3" id="KW-1185">Reference proteome</keyword>
<dbReference type="Gene3D" id="3.20.20.80">
    <property type="entry name" value="Glycosidases"/>
    <property type="match status" value="1"/>
</dbReference>
<dbReference type="Gene3D" id="3.90.550.10">
    <property type="entry name" value="Spore Coat Polysaccharide Biosynthesis Protein SpsA, Chain A"/>
    <property type="match status" value="1"/>
</dbReference>
<feature type="domain" description="Glycosyltransferase 2-like" evidence="1">
    <location>
        <begin position="232"/>
        <end position="337"/>
    </location>
</feature>
<organism evidence="2 3">
    <name type="scientific">Rhodoblastus acidophilus</name>
    <name type="common">Rhodopseudomonas acidophila</name>
    <dbReference type="NCBI Taxonomy" id="1074"/>
    <lineage>
        <taxon>Bacteria</taxon>
        <taxon>Pseudomonadati</taxon>
        <taxon>Pseudomonadota</taxon>
        <taxon>Alphaproteobacteria</taxon>
        <taxon>Hyphomicrobiales</taxon>
        <taxon>Rhodoblastaceae</taxon>
        <taxon>Rhodoblastus</taxon>
    </lineage>
</organism>
<dbReference type="CDD" id="cd11579">
    <property type="entry name" value="Glyco_tran_WbsX"/>
    <property type="match status" value="1"/>
</dbReference>
<dbReference type="Pfam" id="PF14307">
    <property type="entry name" value="Glyco_tran_WbsX"/>
    <property type="match status" value="1"/>
</dbReference>
<dbReference type="CDD" id="cd04186">
    <property type="entry name" value="GT_2_like_c"/>
    <property type="match status" value="1"/>
</dbReference>
<dbReference type="AlphaFoldDB" id="A0A212S9X4"/>
<reference evidence="3" key="1">
    <citation type="submission" date="2017-06" db="EMBL/GenBank/DDBJ databases">
        <authorList>
            <person name="Varghese N."/>
            <person name="Submissions S."/>
        </authorList>
    </citation>
    <scope>NUCLEOTIDE SEQUENCE [LARGE SCALE GENOMIC DNA]</scope>
    <source>
        <strain evidence="3">DSM 137</strain>
    </source>
</reference>
<dbReference type="GO" id="GO:0016740">
    <property type="term" value="F:transferase activity"/>
    <property type="evidence" value="ECO:0007669"/>
    <property type="project" value="UniProtKB-KW"/>
</dbReference>
<name>A0A212S9X4_RHOAC</name>
<evidence type="ECO:0000259" key="1">
    <source>
        <dbReference type="Pfam" id="PF00535"/>
    </source>
</evidence>
<dbReference type="PANTHER" id="PTHR41244:SF1">
    <property type="entry name" value="GLYCOSYLTRANSFERASE"/>
    <property type="match status" value="1"/>
</dbReference>
<evidence type="ECO:0000313" key="3">
    <source>
        <dbReference type="Proteomes" id="UP000198418"/>
    </source>
</evidence>
<evidence type="ECO:0000313" key="2">
    <source>
        <dbReference type="EMBL" id="SNB82265.1"/>
    </source>
</evidence>
<dbReference type="EMBL" id="FYDG01000019">
    <property type="protein sequence ID" value="SNB82265.1"/>
    <property type="molecule type" value="Genomic_DNA"/>
</dbReference>
<sequence length="841" mass="94631">MGERGRGDLAETGGQVSPETPKLAALAWALSQNVVFDWKYPRKLRGVKKLLSLLSGKRRARMRRERRQYAILKRSALFSPQWYLATYDLDGRNWDPILHYIRHGWRMDYQPGPLFDGARYRAVNRCDENPLWHFLVFGAFAGRFEGTPFEPLFLTSPPAEAPAVQDSAPSPEAALWSGYDLVSGYAHEESGRSPALHDLAFCQAIADDDLIGAIAALDFSSPESSARAPRVSIVIPCLNHQRLTAECLASIHRAASVDLEIIVVDNGSTDPLYAALASRPGLKALRLETNQGYGPACNKGAALASGEFLFFLNNDTQIAPGCLEALLEVFREGGDAVGLAGPKLVSFDGRLQEAGCLLNPDGTGALIGFGGDPAAPRFNYARPCDHISGAAVLMRRALFEQLGGFDPIFAPAYCEDADLSLKIRALKKLLIYAPGAVVAHHLSATSNSQAGSQANLSKRQRIARNRNIFVKRWAGRLANNDLRTIALYLPQYHPVPENDLWWGKGFTEWMNVTKAQPNYAGHNQPRYPADLGYYDLRLTETMVEQAKLAARYGITGFCFYYYWFGGKRMLEAPLEQMLKTGKPDFPFCLCWANENWTRRWDGRDQDVLLRQDYSRAHNQAFIEDVSRYFRSKTYIRVNGRPLLLIYRIQDLPDPKELTSQWRDHCREIGIGEICIAMVESFDFVRTPQPPADYGCDLAVEFPAHFEGPKRAVAPTNPQWTGEMRDYRDLAKAFMQREEPGFKRLRSVLVGWDNTPRRQDGSVVLEHATPGAFQAWLEWSYRRTLEQNYGDERIVFINAWNEWCEGSYLEPDRHFGHSYLQAVRNALESTRAGGHAFVEIAD</sequence>
<accession>A0A212S9X4</accession>
<protein>
    <submittedName>
        <fullName evidence="2">Glycosyltransferase, GT2 family</fullName>
    </submittedName>
</protein>
<dbReference type="PANTHER" id="PTHR41244">
    <property type="entry name" value="RHAMNAN SYNTHESIS F"/>
    <property type="match status" value="1"/>
</dbReference>